<comment type="caution">
    <text evidence="3">The sequence shown here is derived from an EMBL/GenBank/DDBJ whole genome shotgun (WGS) entry which is preliminary data.</text>
</comment>
<keyword evidence="1" id="KW-0732">Signal</keyword>
<protein>
    <recommendedName>
        <fullName evidence="2">Retroviral polymerase SH3-like domain-containing protein</fullName>
    </recommendedName>
</protein>
<dbReference type="PANTHER" id="PTHR42648:SF22">
    <property type="entry name" value="REVERSE TRANSCRIPTASE TY1_COPIA-TYPE DOMAIN-CONTAINING PROTEIN"/>
    <property type="match status" value="1"/>
</dbReference>
<dbReference type="PANTHER" id="PTHR42648">
    <property type="entry name" value="TRANSPOSASE, PUTATIVE-RELATED"/>
    <property type="match status" value="1"/>
</dbReference>
<feature type="domain" description="Retroviral polymerase SH3-like" evidence="2">
    <location>
        <begin position="291"/>
        <end position="323"/>
    </location>
</feature>
<feature type="chain" id="PRO_5029856290" description="Retroviral polymerase SH3-like domain-containing protein" evidence="1">
    <location>
        <begin position="20"/>
        <end position="623"/>
    </location>
</feature>
<dbReference type="AlphaFoldDB" id="A0A7J0GY36"/>
<name>A0A7J0GY36_9ERIC</name>
<dbReference type="OrthoDB" id="1750165at2759"/>
<dbReference type="Proteomes" id="UP000585474">
    <property type="component" value="Unassembled WGS sequence"/>
</dbReference>
<keyword evidence="4" id="KW-1185">Reference proteome</keyword>
<evidence type="ECO:0000313" key="3">
    <source>
        <dbReference type="EMBL" id="GFZ15681.1"/>
    </source>
</evidence>
<evidence type="ECO:0000259" key="2">
    <source>
        <dbReference type="Pfam" id="PF25597"/>
    </source>
</evidence>
<dbReference type="EMBL" id="BJWL01000025">
    <property type="protein sequence ID" value="GFZ15681.1"/>
    <property type="molecule type" value="Genomic_DNA"/>
</dbReference>
<dbReference type="InterPro" id="IPR057670">
    <property type="entry name" value="SH3_retrovirus"/>
</dbReference>
<sequence>MWVTHLSFGLLSSFDGAQSQILGAKELPSLSEIFNRLCQDTLPSVGPSPTDWFALVASVGSPRPSGPCRPSDFGCRSNRHGSDYPYDSHGFGRGDRDSGELAGVVALVLDFALIVTRIIILLTISTDEYQCLLTAQSSPFPVTATQAQTNISHVGHPSRVTLTDGCTSHVTSSGTDSLCSSFSVSFVLHDLQTGEKIGGGSERNGLYYFGANIPTSVALRLSIDPCQLHCQLGHPSLQNLKVSKSYWSDAILTTYYLANRMPSSILGGQVPHQVLFLDRPLYNLPLRVFGCTCYVHTLDPGHDKLDSRAIKYVFLGYSRTQKGVWSLGEAIADLCSTGKNASCSFPVPPSFASLGDSSAQPVSSTSSVPINPNNLHIALHKGKRYCTSHHIAQFVSCNHFSPSLSAFTIYVTAASILKSLSEPLFVPYWRQAMIDEMMALHENGKWELVSIPPGQSLVGWHGVFTVKYLSDGIVERYKARPVAKVYTQTYVVDYAETFSPVAKIGEKGQVCRLCKTLYGHKQSPIAWFEKFSDAVQQFAPRLTHMEAALRIVTNLNAHPSRGLFYGVVIHIESNLVFHEKIKHNEVVCHIVHGRVENGGITTPFVSISAQLADVFTKPLFKPR</sequence>
<evidence type="ECO:0000313" key="4">
    <source>
        <dbReference type="Proteomes" id="UP000585474"/>
    </source>
</evidence>
<dbReference type="InterPro" id="IPR039537">
    <property type="entry name" value="Retrotran_Ty1/copia-like"/>
</dbReference>
<feature type="signal peptide" evidence="1">
    <location>
        <begin position="1"/>
        <end position="19"/>
    </location>
</feature>
<proteinExistence type="predicted"/>
<accession>A0A7J0GY36</accession>
<dbReference type="Pfam" id="PF25597">
    <property type="entry name" value="SH3_retrovirus"/>
    <property type="match status" value="1"/>
</dbReference>
<evidence type="ECO:0000256" key="1">
    <source>
        <dbReference type="SAM" id="SignalP"/>
    </source>
</evidence>
<gene>
    <name evidence="3" type="ORF">Acr_25g0000900</name>
</gene>
<organism evidence="3 4">
    <name type="scientific">Actinidia rufa</name>
    <dbReference type="NCBI Taxonomy" id="165716"/>
    <lineage>
        <taxon>Eukaryota</taxon>
        <taxon>Viridiplantae</taxon>
        <taxon>Streptophyta</taxon>
        <taxon>Embryophyta</taxon>
        <taxon>Tracheophyta</taxon>
        <taxon>Spermatophyta</taxon>
        <taxon>Magnoliopsida</taxon>
        <taxon>eudicotyledons</taxon>
        <taxon>Gunneridae</taxon>
        <taxon>Pentapetalae</taxon>
        <taxon>asterids</taxon>
        <taxon>Ericales</taxon>
        <taxon>Actinidiaceae</taxon>
        <taxon>Actinidia</taxon>
    </lineage>
</organism>
<reference evidence="3 4" key="1">
    <citation type="submission" date="2019-07" db="EMBL/GenBank/DDBJ databases">
        <title>De Novo Assembly of kiwifruit Actinidia rufa.</title>
        <authorList>
            <person name="Sugita-Konishi S."/>
            <person name="Sato K."/>
            <person name="Mori E."/>
            <person name="Abe Y."/>
            <person name="Kisaki G."/>
            <person name="Hamano K."/>
            <person name="Suezawa K."/>
            <person name="Otani M."/>
            <person name="Fukuda T."/>
            <person name="Manabe T."/>
            <person name="Gomi K."/>
            <person name="Tabuchi M."/>
            <person name="Akimitsu K."/>
            <person name="Kataoka I."/>
        </authorList>
    </citation>
    <scope>NUCLEOTIDE SEQUENCE [LARGE SCALE GENOMIC DNA]</scope>
    <source>
        <strain evidence="4">cv. Fuchu</strain>
    </source>
</reference>